<dbReference type="Gene3D" id="2.70.98.10">
    <property type="match status" value="1"/>
</dbReference>
<comment type="pathway">
    <text evidence="1 5">Carbohydrate metabolism; hexose metabolism.</text>
</comment>
<keyword evidence="3 5" id="KW-0413">Isomerase</keyword>
<evidence type="ECO:0000256" key="4">
    <source>
        <dbReference type="ARBA" id="ARBA00023277"/>
    </source>
</evidence>
<feature type="active site" description="Proton donor" evidence="6">
    <location>
        <position position="168"/>
    </location>
</feature>
<evidence type="ECO:0000256" key="5">
    <source>
        <dbReference type="PIRNR" id="PIRNR005096"/>
    </source>
</evidence>
<dbReference type="GO" id="GO:0030246">
    <property type="term" value="F:carbohydrate binding"/>
    <property type="evidence" value="ECO:0007669"/>
    <property type="project" value="InterPro"/>
</dbReference>
<keyword evidence="4 5" id="KW-0119">Carbohydrate metabolism</keyword>
<dbReference type="Pfam" id="PF01263">
    <property type="entry name" value="Aldose_epim"/>
    <property type="match status" value="1"/>
</dbReference>
<dbReference type="UniPathway" id="UPA00242"/>
<dbReference type="InterPro" id="IPR047215">
    <property type="entry name" value="Galactose_mutarotase-like"/>
</dbReference>
<dbReference type="InterPro" id="IPR008183">
    <property type="entry name" value="Aldose_1/G6P_1-epimerase"/>
</dbReference>
<evidence type="ECO:0000256" key="8">
    <source>
        <dbReference type="PIRSR" id="PIRSR005096-3"/>
    </source>
</evidence>
<dbReference type="PANTHER" id="PTHR10091:SF0">
    <property type="entry name" value="GALACTOSE MUTAROTASE"/>
    <property type="match status" value="1"/>
</dbReference>
<dbReference type="GO" id="GO:0005737">
    <property type="term" value="C:cytoplasm"/>
    <property type="evidence" value="ECO:0007669"/>
    <property type="project" value="TreeGrafter"/>
</dbReference>
<dbReference type="SUPFAM" id="SSF74650">
    <property type="entry name" value="Galactose mutarotase-like"/>
    <property type="match status" value="1"/>
</dbReference>
<gene>
    <name evidence="9" type="primary">galM</name>
    <name evidence="9" type="ORF">NCTC13093_01263</name>
</gene>
<evidence type="ECO:0000313" key="9">
    <source>
        <dbReference type="EMBL" id="SPT69872.1"/>
    </source>
</evidence>
<feature type="binding site" evidence="7">
    <location>
        <position position="239"/>
    </location>
    <ligand>
        <name>beta-D-galactose</name>
        <dbReference type="ChEBI" id="CHEBI:27667"/>
    </ligand>
</feature>
<evidence type="ECO:0000313" key="10">
    <source>
        <dbReference type="Proteomes" id="UP000250086"/>
    </source>
</evidence>
<comment type="catalytic activity">
    <reaction evidence="5">
        <text>alpha-D-glucose = beta-D-glucose</text>
        <dbReference type="Rhea" id="RHEA:10264"/>
        <dbReference type="ChEBI" id="CHEBI:15903"/>
        <dbReference type="ChEBI" id="CHEBI:17925"/>
        <dbReference type="EC" id="5.1.3.3"/>
    </reaction>
</comment>
<dbReference type="NCBIfam" id="NF008277">
    <property type="entry name" value="PRK11055.1"/>
    <property type="match status" value="1"/>
</dbReference>
<dbReference type="EC" id="5.1.3.3" evidence="5"/>
<dbReference type="GO" id="GO:0004034">
    <property type="term" value="F:aldose 1-epimerase activity"/>
    <property type="evidence" value="ECO:0007669"/>
    <property type="project" value="UniProtKB-EC"/>
</dbReference>
<feature type="binding site" evidence="8">
    <location>
        <begin position="72"/>
        <end position="73"/>
    </location>
    <ligand>
        <name>beta-D-galactose</name>
        <dbReference type="ChEBI" id="CHEBI:27667"/>
    </ligand>
</feature>
<dbReference type="CDD" id="cd09019">
    <property type="entry name" value="galactose_mutarotase_like"/>
    <property type="match status" value="1"/>
</dbReference>
<evidence type="ECO:0000256" key="3">
    <source>
        <dbReference type="ARBA" id="ARBA00023235"/>
    </source>
</evidence>
<dbReference type="GO" id="GO:0006006">
    <property type="term" value="P:glucose metabolic process"/>
    <property type="evidence" value="ECO:0007669"/>
    <property type="project" value="TreeGrafter"/>
</dbReference>
<dbReference type="EMBL" id="UAPV01000001">
    <property type="protein sequence ID" value="SPT69872.1"/>
    <property type="molecule type" value="Genomic_DNA"/>
</dbReference>
<dbReference type="InterPro" id="IPR014718">
    <property type="entry name" value="GH-type_carb-bd"/>
</dbReference>
<dbReference type="InterPro" id="IPR015443">
    <property type="entry name" value="Aldose_1-epimerase"/>
</dbReference>
<proteinExistence type="inferred from homology"/>
<comment type="similarity">
    <text evidence="2 5">Belongs to the aldose epimerase family.</text>
</comment>
<reference evidence="9 10" key="1">
    <citation type="submission" date="2018-06" db="EMBL/GenBank/DDBJ databases">
        <authorList>
            <consortium name="Pathogen Informatics"/>
            <person name="Doyle S."/>
        </authorList>
    </citation>
    <scope>NUCLEOTIDE SEQUENCE [LARGE SCALE GENOMIC DNA]</scope>
    <source>
        <strain evidence="9 10">NCTC13093</strain>
    </source>
</reference>
<dbReference type="InterPro" id="IPR011013">
    <property type="entry name" value="Gal_mutarotase_sf_dom"/>
</dbReference>
<dbReference type="AlphaFoldDB" id="A0A2X0WTL7"/>
<evidence type="ECO:0000256" key="1">
    <source>
        <dbReference type="ARBA" id="ARBA00005028"/>
    </source>
</evidence>
<dbReference type="Proteomes" id="UP000250086">
    <property type="component" value="Unassembled WGS sequence"/>
</dbReference>
<feature type="binding site" evidence="8">
    <location>
        <begin position="168"/>
        <end position="170"/>
    </location>
    <ligand>
        <name>beta-D-galactose</name>
        <dbReference type="ChEBI" id="CHEBI:27667"/>
    </ligand>
</feature>
<evidence type="ECO:0000256" key="2">
    <source>
        <dbReference type="ARBA" id="ARBA00006206"/>
    </source>
</evidence>
<evidence type="ECO:0000256" key="6">
    <source>
        <dbReference type="PIRSR" id="PIRSR005096-1"/>
    </source>
</evidence>
<sequence>MQDIYSQNPRLFRIKNASGMSVTVMDWGATLISIKVPMTDGSMRETLLGLKNASDWKDQTCYFNATIGRYANRIANSNFTLGFKNYTLASHDRHTLHGGIDGFDKRRFEVIDIKDNAITLTLHSADGDQGFPGNYDLIVCYSLNDDNTLRVDYKGMCDAPCPSCITNHAYFNLNGYNSSILNHTLYLNSHAFLELDDSAIPTGKVLYTKDHSAFDFSKEKKIGLDFMNHAQMISARGYDHPYLRDGEPCESFARATSDDGKLTMEVFSDYPAFQFYTGNYIHAGNDIIARDDNQVYANQSGFCLEPEYYPDSVHLPDFASVNPIVDQHNPLEKFIAYRFSARS</sequence>
<protein>
    <recommendedName>
        <fullName evidence="5">Aldose 1-epimerase</fullName>
        <ecNumber evidence="5">5.1.3.3</ecNumber>
    </recommendedName>
</protein>
<dbReference type="RefSeq" id="WP_113744005.1">
    <property type="nucleotide sequence ID" value="NZ_UAPV01000001.1"/>
</dbReference>
<feature type="active site" description="Proton acceptor" evidence="6">
    <location>
        <position position="305"/>
    </location>
</feature>
<dbReference type="GO" id="GO:0033499">
    <property type="term" value="P:galactose catabolic process via UDP-galactose, Leloir pathway"/>
    <property type="evidence" value="ECO:0007669"/>
    <property type="project" value="TreeGrafter"/>
</dbReference>
<name>A0A2X0WTL7_9GAMM</name>
<dbReference type="PANTHER" id="PTHR10091">
    <property type="entry name" value="ALDOSE-1-EPIMERASE"/>
    <property type="match status" value="1"/>
</dbReference>
<organism evidence="9 10">
    <name type="scientific">Anaerobiospirillum thomasii</name>
    <dbReference type="NCBI Taxonomy" id="179995"/>
    <lineage>
        <taxon>Bacteria</taxon>
        <taxon>Pseudomonadati</taxon>
        <taxon>Pseudomonadota</taxon>
        <taxon>Gammaproteobacteria</taxon>
        <taxon>Aeromonadales</taxon>
        <taxon>Succinivibrionaceae</taxon>
        <taxon>Anaerobiospirillum</taxon>
    </lineage>
</organism>
<evidence type="ECO:0000256" key="7">
    <source>
        <dbReference type="PIRSR" id="PIRSR005096-2"/>
    </source>
</evidence>
<accession>A0A2X0WTL7</accession>
<dbReference type="PIRSF" id="PIRSF005096">
    <property type="entry name" value="GALM"/>
    <property type="match status" value="1"/>
</dbReference>
<keyword evidence="10" id="KW-1185">Reference proteome</keyword>